<comment type="caution">
    <text evidence="2">The sequence shown here is derived from an EMBL/GenBank/DDBJ whole genome shotgun (WGS) entry which is preliminary data.</text>
</comment>
<dbReference type="Proteomes" id="UP001208570">
    <property type="component" value="Unassembled WGS sequence"/>
</dbReference>
<organism evidence="2 3">
    <name type="scientific">Paralvinella palmiformis</name>
    <dbReference type="NCBI Taxonomy" id="53620"/>
    <lineage>
        <taxon>Eukaryota</taxon>
        <taxon>Metazoa</taxon>
        <taxon>Spiralia</taxon>
        <taxon>Lophotrochozoa</taxon>
        <taxon>Annelida</taxon>
        <taxon>Polychaeta</taxon>
        <taxon>Sedentaria</taxon>
        <taxon>Canalipalpata</taxon>
        <taxon>Terebellida</taxon>
        <taxon>Terebelliformia</taxon>
        <taxon>Alvinellidae</taxon>
        <taxon>Paralvinella</taxon>
    </lineage>
</organism>
<name>A0AAD9MSE4_9ANNE</name>
<dbReference type="EMBL" id="JAODUP010001126">
    <property type="protein sequence ID" value="KAK2141294.1"/>
    <property type="molecule type" value="Genomic_DNA"/>
</dbReference>
<gene>
    <name evidence="2" type="ORF">LSH36_1126g00031</name>
</gene>
<sequence length="98" mass="11569">MVFPVLFIEFYHRWGENEEYEYQRYASNTLNDFRHHSAPKNNNKNPTRSGKESKSILNSNNTALTGKDKRVIHSTDDPKLVVRQTTLYQKVNEFKTSF</sequence>
<evidence type="ECO:0000313" key="3">
    <source>
        <dbReference type="Proteomes" id="UP001208570"/>
    </source>
</evidence>
<evidence type="ECO:0000256" key="1">
    <source>
        <dbReference type="SAM" id="MobiDB-lite"/>
    </source>
</evidence>
<feature type="compositionally biased region" description="Polar residues" evidence="1">
    <location>
        <begin position="39"/>
        <end position="48"/>
    </location>
</feature>
<feature type="compositionally biased region" description="Polar residues" evidence="1">
    <location>
        <begin position="55"/>
        <end position="64"/>
    </location>
</feature>
<keyword evidence="3" id="KW-1185">Reference proteome</keyword>
<protein>
    <submittedName>
        <fullName evidence="2">Uncharacterized protein</fullName>
    </submittedName>
</protein>
<evidence type="ECO:0000313" key="2">
    <source>
        <dbReference type="EMBL" id="KAK2141294.1"/>
    </source>
</evidence>
<reference evidence="2" key="1">
    <citation type="journal article" date="2023" name="Mol. Biol. Evol.">
        <title>Third-Generation Sequencing Reveals the Adaptive Role of the Epigenome in Three Deep-Sea Polychaetes.</title>
        <authorList>
            <person name="Perez M."/>
            <person name="Aroh O."/>
            <person name="Sun Y."/>
            <person name="Lan Y."/>
            <person name="Juniper S.K."/>
            <person name="Young C.R."/>
            <person name="Angers B."/>
            <person name="Qian P.Y."/>
        </authorList>
    </citation>
    <scope>NUCLEOTIDE SEQUENCE</scope>
    <source>
        <strain evidence="2">P08H-3</strain>
    </source>
</reference>
<feature type="region of interest" description="Disordered" evidence="1">
    <location>
        <begin position="32"/>
        <end position="70"/>
    </location>
</feature>
<dbReference type="AlphaFoldDB" id="A0AAD9MSE4"/>
<accession>A0AAD9MSE4</accession>
<proteinExistence type="predicted"/>